<evidence type="ECO:0000256" key="2">
    <source>
        <dbReference type="ARBA" id="ARBA00009773"/>
    </source>
</evidence>
<feature type="transmembrane region" description="Helical" evidence="8">
    <location>
        <begin position="38"/>
        <end position="55"/>
    </location>
</feature>
<keyword evidence="5 8" id="KW-0812">Transmembrane</keyword>
<feature type="transmembrane region" description="Helical" evidence="8">
    <location>
        <begin position="283"/>
        <end position="302"/>
    </location>
</feature>
<keyword evidence="7 8" id="KW-0472">Membrane</keyword>
<keyword evidence="3" id="KW-0813">Transport</keyword>
<dbReference type="EMBL" id="VRZA01000008">
    <property type="protein sequence ID" value="TXS90176.1"/>
    <property type="molecule type" value="Genomic_DNA"/>
</dbReference>
<gene>
    <name evidence="9" type="ORF">FV139_18090</name>
</gene>
<feature type="transmembrane region" description="Helical" evidence="8">
    <location>
        <begin position="247"/>
        <end position="276"/>
    </location>
</feature>
<evidence type="ECO:0000256" key="4">
    <source>
        <dbReference type="ARBA" id="ARBA00022475"/>
    </source>
</evidence>
<sequence>MDSSPDSSRTPTHLIDTAVRLGLLFLLVWFSYRVFSPFLGLMVWAIVLAIALYPLNEKIAAGIGVSNGRAATLMILTLVLSLGVPTAFLGISVVDHVLSLQQSMQAGTLEIPEPRPQVENWPVVGEKVYAAWSSAADNMEEFVAKNHERLAELTRSLASAFGGALSTVLLFVGALILAGIMMAYAKPGAQSTNRIFTRICGPKTGTEIHQLAVATVRSVAVGVVGVAFIQAVLLGIGFLVAGIPAAGILAVITLVLGIAQVPAAIIVLPAIAWIWVAGEASSLVNIVTSVYLLAAGLADNVLKPLLLGRGLAVPMPIVLIGAIGGMLSSGILGLFVGAVILSVAYQLFMAWVNDGLPPEDTTAAQPEEEASTQ</sequence>
<evidence type="ECO:0000256" key="5">
    <source>
        <dbReference type="ARBA" id="ARBA00022692"/>
    </source>
</evidence>
<dbReference type="PANTHER" id="PTHR21716">
    <property type="entry name" value="TRANSMEMBRANE PROTEIN"/>
    <property type="match status" value="1"/>
</dbReference>
<evidence type="ECO:0000256" key="1">
    <source>
        <dbReference type="ARBA" id="ARBA00004651"/>
    </source>
</evidence>
<reference evidence="9 10" key="1">
    <citation type="submission" date="2019-08" db="EMBL/GenBank/DDBJ databases">
        <title>Parahaliea maris sp. nov., isolated from the surface seawater.</title>
        <authorList>
            <person name="Liu Y."/>
        </authorList>
    </citation>
    <scope>NUCLEOTIDE SEQUENCE [LARGE SCALE GENOMIC DNA]</scope>
    <source>
        <strain evidence="9 10">HSLHS9</strain>
    </source>
</reference>
<proteinExistence type="inferred from homology"/>
<evidence type="ECO:0000313" key="9">
    <source>
        <dbReference type="EMBL" id="TXS90176.1"/>
    </source>
</evidence>
<dbReference type="AlphaFoldDB" id="A0A5C8ZNS8"/>
<protein>
    <submittedName>
        <fullName evidence="9">AI-2E family transporter</fullName>
    </submittedName>
</protein>
<comment type="subcellular location">
    <subcellularLocation>
        <location evidence="1">Cell membrane</location>
        <topology evidence="1">Multi-pass membrane protein</topology>
    </subcellularLocation>
</comment>
<feature type="transmembrane region" description="Helical" evidence="8">
    <location>
        <begin position="160"/>
        <end position="185"/>
    </location>
</feature>
<keyword evidence="6 8" id="KW-1133">Transmembrane helix</keyword>
<comment type="caution">
    <text evidence="9">The sequence shown here is derived from an EMBL/GenBank/DDBJ whole genome shotgun (WGS) entry which is preliminary data.</text>
</comment>
<evidence type="ECO:0000256" key="3">
    <source>
        <dbReference type="ARBA" id="ARBA00022448"/>
    </source>
</evidence>
<name>A0A5C8ZNS8_9GAMM</name>
<dbReference type="InterPro" id="IPR002549">
    <property type="entry name" value="AI-2E-like"/>
</dbReference>
<evidence type="ECO:0000256" key="7">
    <source>
        <dbReference type="ARBA" id="ARBA00023136"/>
    </source>
</evidence>
<feature type="transmembrane region" description="Helical" evidence="8">
    <location>
        <begin position="219"/>
        <end position="241"/>
    </location>
</feature>
<dbReference type="GO" id="GO:0005886">
    <property type="term" value="C:plasma membrane"/>
    <property type="evidence" value="ECO:0007669"/>
    <property type="project" value="UniProtKB-SubCell"/>
</dbReference>
<feature type="transmembrane region" description="Helical" evidence="8">
    <location>
        <begin position="317"/>
        <end position="341"/>
    </location>
</feature>
<comment type="similarity">
    <text evidence="2">Belongs to the autoinducer-2 exporter (AI-2E) (TC 2.A.86) family.</text>
</comment>
<evidence type="ECO:0000256" key="8">
    <source>
        <dbReference type="SAM" id="Phobius"/>
    </source>
</evidence>
<organism evidence="9 10">
    <name type="scientific">Parahaliea maris</name>
    <dbReference type="NCBI Taxonomy" id="2716870"/>
    <lineage>
        <taxon>Bacteria</taxon>
        <taxon>Pseudomonadati</taxon>
        <taxon>Pseudomonadota</taxon>
        <taxon>Gammaproteobacteria</taxon>
        <taxon>Cellvibrionales</taxon>
        <taxon>Halieaceae</taxon>
        <taxon>Parahaliea</taxon>
    </lineage>
</organism>
<accession>A0A5C8ZNS8</accession>
<keyword evidence="4" id="KW-1003">Cell membrane</keyword>
<dbReference type="Pfam" id="PF01594">
    <property type="entry name" value="AI-2E_transport"/>
    <property type="match status" value="1"/>
</dbReference>
<evidence type="ECO:0000313" key="10">
    <source>
        <dbReference type="Proteomes" id="UP000321039"/>
    </source>
</evidence>
<keyword evidence="10" id="KW-1185">Reference proteome</keyword>
<dbReference type="PANTHER" id="PTHR21716:SF67">
    <property type="entry name" value="TRANSPORT PROTEIN YDIK-RELATED"/>
    <property type="match status" value="1"/>
</dbReference>
<feature type="transmembrane region" description="Helical" evidence="8">
    <location>
        <begin position="75"/>
        <end position="94"/>
    </location>
</feature>
<evidence type="ECO:0000256" key="6">
    <source>
        <dbReference type="ARBA" id="ARBA00022989"/>
    </source>
</evidence>
<dbReference type="Proteomes" id="UP000321039">
    <property type="component" value="Unassembled WGS sequence"/>
</dbReference>
<dbReference type="RefSeq" id="WP_148069891.1">
    <property type="nucleotide sequence ID" value="NZ_VRZA01000008.1"/>
</dbReference>